<keyword evidence="2" id="KW-0328">Glycosyltransferase</keyword>
<dbReference type="EMBL" id="PUHW01000035">
    <property type="protein sequence ID" value="KAG0690346.1"/>
    <property type="molecule type" value="Genomic_DNA"/>
</dbReference>
<dbReference type="GO" id="GO:0016757">
    <property type="term" value="F:glycosyltransferase activity"/>
    <property type="evidence" value="ECO:0007669"/>
    <property type="project" value="UniProtKB-KW"/>
</dbReference>
<comment type="similarity">
    <text evidence="1">Belongs to the glycosyltransferase 34 family.</text>
</comment>
<dbReference type="GO" id="GO:0006487">
    <property type="term" value="P:protein N-linked glycosylation"/>
    <property type="evidence" value="ECO:0007669"/>
    <property type="project" value="TreeGrafter"/>
</dbReference>
<evidence type="ECO:0000256" key="2">
    <source>
        <dbReference type="ARBA" id="ARBA00022676"/>
    </source>
</evidence>
<keyword evidence="3" id="KW-0808">Transferase</keyword>
<gene>
    <name evidence="4" type="primary">MNN10_1</name>
    <name evidence="4" type="ORF">C6P40_003164</name>
</gene>
<reference evidence="4" key="1">
    <citation type="submission" date="2020-11" db="EMBL/GenBank/DDBJ databases">
        <title>Kefir isolates.</title>
        <authorList>
            <person name="Marcisauskas S."/>
            <person name="Kim Y."/>
            <person name="Blasche S."/>
        </authorList>
    </citation>
    <scope>NUCLEOTIDE SEQUENCE</scope>
    <source>
        <strain evidence="4">Olga-1</strain>
    </source>
</reference>
<evidence type="ECO:0000313" key="5">
    <source>
        <dbReference type="Proteomes" id="UP000697127"/>
    </source>
</evidence>
<evidence type="ECO:0000256" key="3">
    <source>
        <dbReference type="ARBA" id="ARBA00022679"/>
    </source>
</evidence>
<organism evidence="4 5">
    <name type="scientific">Pichia californica</name>
    <dbReference type="NCBI Taxonomy" id="460514"/>
    <lineage>
        <taxon>Eukaryota</taxon>
        <taxon>Fungi</taxon>
        <taxon>Dikarya</taxon>
        <taxon>Ascomycota</taxon>
        <taxon>Saccharomycotina</taxon>
        <taxon>Pichiomycetes</taxon>
        <taxon>Pichiales</taxon>
        <taxon>Pichiaceae</taxon>
        <taxon>Pichia</taxon>
    </lineage>
</organism>
<dbReference type="AlphaFoldDB" id="A0A9P7BGQ2"/>
<proteinExistence type="inferred from homology"/>
<name>A0A9P7BGQ2_9ASCO</name>
<dbReference type="InterPro" id="IPR008630">
    <property type="entry name" value="Glyco_trans_34"/>
</dbReference>
<evidence type="ECO:0000256" key="1">
    <source>
        <dbReference type="ARBA" id="ARBA00005664"/>
    </source>
</evidence>
<sequence>MLAIILFILTLDSFKKYDTSLFFSDIFKKASSIDPQTHNFFEATETNLDFYKKINNYISPNHEPIGFQNDKLKRLRTEPGSPPIISDPGIFSLDNTNEKIEIPNKYHGFSRFFNFIITLGGIFSKNDVPKRQIYIILGNSPNIGIEREISCEDWLIEKISIINKKSYANRHNYQLIYQNSNNDLNSLIKERILDSVASHQKRYQHENREGWERFDIIRQAMKIHSYNDPRIEEWYWYLDLQTLIMHPERSIEEVIFSNIEKASDTGNFLYNSDSLDDVTDKDLTWSSLAYRRDLSRSDLDPDSSKHQDIDLILSEDCFGISLNSFFIRRSKWSELLLDTLWEPVMYRQMHLEWNKLKRKDMPNNYEFSLNKGDEILGSFQGNPSEMEERNCLEYFLNTQAWLRTRTIVLPAKIFSSLSEDSCVIDSAKSLDLIDIDMDDELIDALLDSSHLDLQLILENLSNNPKNSKINELKKRLSDLHYQNSDFIYNFAACRSGCDNRVKSALSWYKSIHDKHLFDDLY</sequence>
<dbReference type="Pfam" id="PF05637">
    <property type="entry name" value="Glyco_transf_34"/>
    <property type="match status" value="1"/>
</dbReference>
<comment type="caution">
    <text evidence="4">The sequence shown here is derived from an EMBL/GenBank/DDBJ whole genome shotgun (WGS) entry which is preliminary data.</text>
</comment>
<dbReference type="Proteomes" id="UP000697127">
    <property type="component" value="Unassembled WGS sequence"/>
</dbReference>
<accession>A0A9P7BGQ2</accession>
<protein>
    <submittedName>
        <fullName evidence="4">Alpha-1,6-mannosyltransferase</fullName>
    </submittedName>
</protein>
<dbReference type="Gene3D" id="3.90.550.10">
    <property type="entry name" value="Spore Coat Polysaccharide Biosynthesis Protein SpsA, Chain A"/>
    <property type="match status" value="1"/>
</dbReference>
<keyword evidence="5" id="KW-1185">Reference proteome</keyword>
<dbReference type="PANTHER" id="PTHR31306:SF5">
    <property type="entry name" value="ALPHA-1,6-MANNOSYLTRANSFERASE MNN10-RELATED"/>
    <property type="match status" value="1"/>
</dbReference>
<dbReference type="OrthoDB" id="205108at2759"/>
<evidence type="ECO:0000313" key="4">
    <source>
        <dbReference type="EMBL" id="KAG0690346.1"/>
    </source>
</evidence>
<dbReference type="GO" id="GO:0000139">
    <property type="term" value="C:Golgi membrane"/>
    <property type="evidence" value="ECO:0007669"/>
    <property type="project" value="TreeGrafter"/>
</dbReference>
<dbReference type="PANTHER" id="PTHR31306">
    <property type="entry name" value="ALPHA-1,6-MANNOSYLTRANSFERASE MNN11-RELATED"/>
    <property type="match status" value="1"/>
</dbReference>
<dbReference type="InterPro" id="IPR029044">
    <property type="entry name" value="Nucleotide-diphossugar_trans"/>
</dbReference>